<name>A0A834SE06_9FABA</name>
<dbReference type="Proteomes" id="UP000634136">
    <property type="component" value="Unassembled WGS sequence"/>
</dbReference>
<sequence>MAANGRSKSHFSILFIFSIKKAPLSKFRGFKR</sequence>
<comment type="caution">
    <text evidence="1">The sequence shown here is derived from an EMBL/GenBank/DDBJ whole genome shotgun (WGS) entry which is preliminary data.</text>
</comment>
<organism evidence="1 2">
    <name type="scientific">Senna tora</name>
    <dbReference type="NCBI Taxonomy" id="362788"/>
    <lineage>
        <taxon>Eukaryota</taxon>
        <taxon>Viridiplantae</taxon>
        <taxon>Streptophyta</taxon>
        <taxon>Embryophyta</taxon>
        <taxon>Tracheophyta</taxon>
        <taxon>Spermatophyta</taxon>
        <taxon>Magnoliopsida</taxon>
        <taxon>eudicotyledons</taxon>
        <taxon>Gunneridae</taxon>
        <taxon>Pentapetalae</taxon>
        <taxon>rosids</taxon>
        <taxon>fabids</taxon>
        <taxon>Fabales</taxon>
        <taxon>Fabaceae</taxon>
        <taxon>Caesalpinioideae</taxon>
        <taxon>Cassia clade</taxon>
        <taxon>Senna</taxon>
    </lineage>
</organism>
<accession>A0A834SE06</accession>
<protein>
    <submittedName>
        <fullName evidence="1">Uncharacterized protein</fullName>
    </submittedName>
</protein>
<evidence type="ECO:0000313" key="2">
    <source>
        <dbReference type="Proteomes" id="UP000634136"/>
    </source>
</evidence>
<dbReference type="EMBL" id="JAAIUW010000013">
    <property type="protein sequence ID" value="KAF7801549.1"/>
    <property type="molecule type" value="Genomic_DNA"/>
</dbReference>
<dbReference type="AlphaFoldDB" id="A0A834SE06"/>
<evidence type="ECO:0000313" key="1">
    <source>
        <dbReference type="EMBL" id="KAF7801549.1"/>
    </source>
</evidence>
<gene>
    <name evidence="1" type="ORF">G2W53_040660</name>
</gene>
<keyword evidence="2" id="KW-1185">Reference proteome</keyword>
<reference evidence="1" key="1">
    <citation type="submission" date="2020-09" db="EMBL/GenBank/DDBJ databases">
        <title>Genome-Enabled Discovery of Anthraquinone Biosynthesis in Senna tora.</title>
        <authorList>
            <person name="Kang S.-H."/>
            <person name="Pandey R.P."/>
            <person name="Lee C.-M."/>
            <person name="Sim J.-S."/>
            <person name="Jeong J.-T."/>
            <person name="Choi B.-S."/>
            <person name="Jung M."/>
            <person name="Ginzburg D."/>
            <person name="Zhao K."/>
            <person name="Won S.Y."/>
            <person name="Oh T.-J."/>
            <person name="Yu Y."/>
            <person name="Kim N.-H."/>
            <person name="Lee O.R."/>
            <person name="Lee T.-H."/>
            <person name="Bashyal P."/>
            <person name="Kim T.-S."/>
            <person name="Lee W.-H."/>
            <person name="Kawkins C."/>
            <person name="Kim C.-K."/>
            <person name="Kim J.S."/>
            <person name="Ahn B.O."/>
            <person name="Rhee S.Y."/>
            <person name="Sohng J.K."/>
        </authorList>
    </citation>
    <scope>NUCLEOTIDE SEQUENCE</scope>
    <source>
        <tissue evidence="1">Leaf</tissue>
    </source>
</reference>
<proteinExistence type="predicted"/>